<accession>A0AAD4SR54</accession>
<dbReference type="Gene3D" id="1.25.40.20">
    <property type="entry name" value="Ankyrin repeat-containing domain"/>
    <property type="match status" value="1"/>
</dbReference>
<gene>
    <name evidence="1" type="ORF">MKW98_021307</name>
</gene>
<reference evidence="1" key="1">
    <citation type="submission" date="2022-04" db="EMBL/GenBank/DDBJ databases">
        <title>A functionally conserved STORR gene fusion in Papaver species that diverged 16.8 million years ago.</title>
        <authorList>
            <person name="Catania T."/>
        </authorList>
    </citation>
    <scope>NUCLEOTIDE SEQUENCE</scope>
    <source>
        <strain evidence="1">S-188037</strain>
    </source>
</reference>
<protein>
    <submittedName>
        <fullName evidence="1">Uncharacterized protein</fullName>
    </submittedName>
</protein>
<dbReference type="AlphaFoldDB" id="A0AAD4SR54"/>
<sequence length="102" mass="10802">MEQISSATKLFLKAAHLGQLNLLKHFALALDPLHGDGIAAVFENTRDGDGKCAVHFAAAGGSLQVLKYLIEEIKIEIDVKDGSGATPISWAERALACRGISS</sequence>
<dbReference type="InterPro" id="IPR002110">
    <property type="entry name" value="Ankyrin_rpt"/>
</dbReference>
<dbReference type="Proteomes" id="UP001202328">
    <property type="component" value="Unassembled WGS sequence"/>
</dbReference>
<comment type="caution">
    <text evidence="1">The sequence shown here is derived from an EMBL/GenBank/DDBJ whole genome shotgun (WGS) entry which is preliminary data.</text>
</comment>
<evidence type="ECO:0000313" key="2">
    <source>
        <dbReference type="Proteomes" id="UP001202328"/>
    </source>
</evidence>
<dbReference type="SUPFAM" id="SSF48403">
    <property type="entry name" value="Ankyrin repeat"/>
    <property type="match status" value="1"/>
</dbReference>
<dbReference type="InterPro" id="IPR036770">
    <property type="entry name" value="Ankyrin_rpt-contain_sf"/>
</dbReference>
<evidence type="ECO:0000313" key="1">
    <source>
        <dbReference type="EMBL" id="KAI3917545.1"/>
    </source>
</evidence>
<keyword evidence="2" id="KW-1185">Reference proteome</keyword>
<proteinExistence type="predicted"/>
<name>A0AAD4SR54_9MAGN</name>
<dbReference type="Pfam" id="PF12796">
    <property type="entry name" value="Ank_2"/>
    <property type="match status" value="1"/>
</dbReference>
<dbReference type="EMBL" id="JAJJMB010008983">
    <property type="protein sequence ID" value="KAI3917545.1"/>
    <property type="molecule type" value="Genomic_DNA"/>
</dbReference>
<organism evidence="1 2">
    <name type="scientific">Papaver atlanticum</name>
    <dbReference type="NCBI Taxonomy" id="357466"/>
    <lineage>
        <taxon>Eukaryota</taxon>
        <taxon>Viridiplantae</taxon>
        <taxon>Streptophyta</taxon>
        <taxon>Embryophyta</taxon>
        <taxon>Tracheophyta</taxon>
        <taxon>Spermatophyta</taxon>
        <taxon>Magnoliopsida</taxon>
        <taxon>Ranunculales</taxon>
        <taxon>Papaveraceae</taxon>
        <taxon>Papaveroideae</taxon>
        <taxon>Papaver</taxon>
    </lineage>
</organism>